<dbReference type="PANTHER" id="PTHR19378:SF0">
    <property type="entry name" value="HAUS AUGMIN-LIKE COMPLEX SUBUNIT 3"/>
    <property type="match status" value="1"/>
</dbReference>
<evidence type="ECO:0000256" key="10">
    <source>
        <dbReference type="SAM" id="Coils"/>
    </source>
</evidence>
<dbReference type="InterPro" id="IPR026206">
    <property type="entry name" value="HAUS3"/>
</dbReference>
<dbReference type="Pfam" id="PF14932">
    <property type="entry name" value="HAUS-augmin3"/>
    <property type="match status" value="1"/>
</dbReference>
<dbReference type="Proteomes" id="UP000515180">
    <property type="component" value="Unplaced"/>
</dbReference>
<evidence type="ECO:0000256" key="9">
    <source>
        <dbReference type="ARBA" id="ARBA00023306"/>
    </source>
</evidence>
<name>A0A6P8M5D9_BOMIM</name>
<dbReference type="InterPro" id="IPR032733">
    <property type="entry name" value="HAUS3_N"/>
</dbReference>
<evidence type="ECO:0000313" key="13">
    <source>
        <dbReference type="RefSeq" id="XP_033180666.1"/>
    </source>
</evidence>
<reference evidence="13" key="1">
    <citation type="submission" date="2025-08" db="UniProtKB">
        <authorList>
            <consortium name="RefSeq"/>
        </authorList>
    </citation>
    <scope>IDENTIFICATION</scope>
</reference>
<dbReference type="GO" id="GO:0051225">
    <property type="term" value="P:spindle assembly"/>
    <property type="evidence" value="ECO:0007669"/>
    <property type="project" value="InterPro"/>
</dbReference>
<comment type="subcellular location">
    <subcellularLocation>
        <location evidence="1">Cytoplasm</location>
        <location evidence="1">Cytoskeleton</location>
        <location evidence="1">Spindle</location>
    </subcellularLocation>
</comment>
<dbReference type="AlphaFoldDB" id="A0A6P8M5D9"/>
<evidence type="ECO:0000256" key="7">
    <source>
        <dbReference type="ARBA" id="ARBA00023054"/>
    </source>
</evidence>
<comment type="similarity">
    <text evidence="2">Belongs to the HAUS3 family.</text>
</comment>
<evidence type="ECO:0000256" key="8">
    <source>
        <dbReference type="ARBA" id="ARBA00023212"/>
    </source>
</evidence>
<evidence type="ECO:0000259" key="11">
    <source>
        <dbReference type="Pfam" id="PF14932"/>
    </source>
</evidence>
<keyword evidence="8" id="KW-0206">Cytoskeleton</keyword>
<protein>
    <submittedName>
        <fullName evidence="13">Girdin isoform X2</fullName>
    </submittedName>
</protein>
<evidence type="ECO:0000256" key="3">
    <source>
        <dbReference type="ARBA" id="ARBA00022490"/>
    </source>
</evidence>
<keyword evidence="3" id="KW-0963">Cytoplasm</keyword>
<feature type="coiled-coil region" evidence="10">
    <location>
        <begin position="162"/>
        <end position="200"/>
    </location>
</feature>
<dbReference type="RefSeq" id="XP_033180666.1">
    <property type="nucleotide sequence ID" value="XM_033324775.1"/>
</dbReference>
<keyword evidence="7 10" id="KW-0175">Coiled coil</keyword>
<dbReference type="GO" id="GO:0051301">
    <property type="term" value="P:cell division"/>
    <property type="evidence" value="ECO:0007669"/>
    <property type="project" value="UniProtKB-KW"/>
</dbReference>
<organism evidence="12 13">
    <name type="scientific">Bombus impatiens</name>
    <name type="common">Bumblebee</name>
    <dbReference type="NCBI Taxonomy" id="132113"/>
    <lineage>
        <taxon>Eukaryota</taxon>
        <taxon>Metazoa</taxon>
        <taxon>Ecdysozoa</taxon>
        <taxon>Arthropoda</taxon>
        <taxon>Hexapoda</taxon>
        <taxon>Insecta</taxon>
        <taxon>Pterygota</taxon>
        <taxon>Neoptera</taxon>
        <taxon>Endopterygota</taxon>
        <taxon>Hymenoptera</taxon>
        <taxon>Apocrita</taxon>
        <taxon>Aculeata</taxon>
        <taxon>Apoidea</taxon>
        <taxon>Anthophila</taxon>
        <taxon>Apidae</taxon>
        <taxon>Bombus</taxon>
        <taxon>Pyrobombus</taxon>
    </lineage>
</organism>
<evidence type="ECO:0000256" key="4">
    <source>
        <dbReference type="ARBA" id="ARBA00022618"/>
    </source>
</evidence>
<proteinExistence type="inferred from homology"/>
<dbReference type="GO" id="GO:0031023">
    <property type="term" value="P:microtubule organizing center organization"/>
    <property type="evidence" value="ECO:0007669"/>
    <property type="project" value="TreeGrafter"/>
</dbReference>
<feature type="domain" description="HAUS augmin-like complex subunit 3 N-terminal" evidence="11">
    <location>
        <begin position="69"/>
        <end position="296"/>
    </location>
</feature>
<dbReference type="PANTHER" id="PTHR19378">
    <property type="entry name" value="GOLGIN- RELATED"/>
    <property type="match status" value="1"/>
</dbReference>
<evidence type="ECO:0000256" key="5">
    <source>
        <dbReference type="ARBA" id="ARBA00022701"/>
    </source>
</evidence>
<sequence length="608" mass="71670">MISSIPSVYKYQDHMYSVCIRLSRLDIHIIVFLIVIMDVSGKVLYDKVRNLRSELSNVVTPEILDKICDKPSLQPFLKWFCENVNNVNVLSNEDVQIKNKLQEMNEWVEGSELDHALEENTKDYPDLLKIIFFDDTNIDDLFAEYEIVKNSYKEDKNYIYTLQSGIQNLKKLEIELDETIEKEEESLDRENIKANRAYEECSIIMKKFDTQNHQFFEEVEFLVNVYADAAENKGRPLLWTQMPLKLFTKTIELYNHYLDVHIKRQFGNTSEEEQKTDSNYVSLINSNKEKTMDNEKLLELTLCKTNLTNAKIEEILAKVQEESYIAMLNYIEDIYNLGDMKVPKHSELRTEILKDAHTRLIRTKNHLEKLRNLRFLAREHGHVHTDLLRMLMEVQFQCLKNVSEFVADAYHYFTTEYSLSSTRCESMQKLQNKYSAIVSSPKIHNSFHKIFFSMVCSDNSTHQLNSALQKYNDLIDGNKIKKKNLLKTYLNSKVNKLEILENDINSQYLKEVEKGPTHTYKPISYDIEINHSEALNNIQKIQNDLTKIRNQMKERLKADTNFEREKAILWQRFLIDPDTLRKTYKQLKTVTKRSCFDDALKKELNDSL</sequence>
<keyword evidence="12" id="KW-1185">Reference proteome</keyword>
<dbReference type="GO" id="GO:0072686">
    <property type="term" value="C:mitotic spindle"/>
    <property type="evidence" value="ECO:0007669"/>
    <property type="project" value="TreeGrafter"/>
</dbReference>
<evidence type="ECO:0000256" key="2">
    <source>
        <dbReference type="ARBA" id="ARBA00009645"/>
    </source>
</evidence>
<feature type="coiled-coil region" evidence="10">
    <location>
        <begin position="531"/>
        <end position="558"/>
    </location>
</feature>
<keyword evidence="6" id="KW-0498">Mitosis</keyword>
<dbReference type="GO" id="GO:0005815">
    <property type="term" value="C:microtubule organizing center"/>
    <property type="evidence" value="ECO:0007669"/>
    <property type="project" value="TreeGrafter"/>
</dbReference>
<accession>A0A6P8M5D9</accession>
<keyword evidence="9" id="KW-0131">Cell cycle</keyword>
<gene>
    <name evidence="13" type="primary">LOC100746324</name>
</gene>
<evidence type="ECO:0000313" key="12">
    <source>
        <dbReference type="Proteomes" id="UP000515180"/>
    </source>
</evidence>
<evidence type="ECO:0000256" key="1">
    <source>
        <dbReference type="ARBA" id="ARBA00004186"/>
    </source>
</evidence>
<dbReference type="GO" id="GO:0005874">
    <property type="term" value="C:microtubule"/>
    <property type="evidence" value="ECO:0007669"/>
    <property type="project" value="UniProtKB-KW"/>
</dbReference>
<dbReference type="GeneID" id="100746324"/>
<evidence type="ECO:0000256" key="6">
    <source>
        <dbReference type="ARBA" id="ARBA00022776"/>
    </source>
</evidence>
<keyword evidence="5" id="KW-0493">Microtubule</keyword>
<dbReference type="GO" id="GO:0070652">
    <property type="term" value="C:HAUS complex"/>
    <property type="evidence" value="ECO:0007669"/>
    <property type="project" value="InterPro"/>
</dbReference>
<keyword evidence="4" id="KW-0132">Cell division</keyword>